<evidence type="ECO:0000313" key="2">
    <source>
        <dbReference type="Proteomes" id="UP001160148"/>
    </source>
</evidence>
<sequence>MFCKVNELSDIDIITLKKNLCKLSTKIDQDKFLLNFLSISNPKRKNRRKENQRNTKDRLVIKYVIPSINEGMIPVCSKSFTSVTSISRRRLNLLSFKFNKNHASPKEKRGGERINQDSIDTTESIKSHIMTYKSKKSHYTGVDTGKSYLQPGLSVKYLWKNCLKMRIDSNKKIASYSKYFRIFSQEFNLSFGHPRQDICSWCSEMAVKIKKNG</sequence>
<name>A0AAV0WF27_9HEMI</name>
<reference evidence="1 2" key="1">
    <citation type="submission" date="2023-01" db="EMBL/GenBank/DDBJ databases">
        <authorList>
            <person name="Whitehead M."/>
        </authorList>
    </citation>
    <scope>NUCLEOTIDE SEQUENCE [LARGE SCALE GENOMIC DNA]</scope>
</reference>
<organism evidence="1 2">
    <name type="scientific">Macrosiphum euphorbiae</name>
    <name type="common">potato aphid</name>
    <dbReference type="NCBI Taxonomy" id="13131"/>
    <lineage>
        <taxon>Eukaryota</taxon>
        <taxon>Metazoa</taxon>
        <taxon>Ecdysozoa</taxon>
        <taxon>Arthropoda</taxon>
        <taxon>Hexapoda</taxon>
        <taxon>Insecta</taxon>
        <taxon>Pterygota</taxon>
        <taxon>Neoptera</taxon>
        <taxon>Paraneoptera</taxon>
        <taxon>Hemiptera</taxon>
        <taxon>Sternorrhyncha</taxon>
        <taxon>Aphidomorpha</taxon>
        <taxon>Aphidoidea</taxon>
        <taxon>Aphididae</taxon>
        <taxon>Macrosiphini</taxon>
        <taxon>Macrosiphum</taxon>
    </lineage>
</organism>
<dbReference type="PANTHER" id="PTHR10773">
    <property type="entry name" value="DNA-DIRECTED RNA POLYMERASES I, II, AND III SUBUNIT RPABC2"/>
    <property type="match status" value="1"/>
</dbReference>
<dbReference type="EMBL" id="CARXXK010000002">
    <property type="protein sequence ID" value="CAI6354544.1"/>
    <property type="molecule type" value="Genomic_DNA"/>
</dbReference>
<proteinExistence type="predicted"/>
<dbReference type="AlphaFoldDB" id="A0AAV0WF27"/>
<gene>
    <name evidence="1" type="ORF">MEUPH1_LOCUS10528</name>
</gene>
<protein>
    <submittedName>
        <fullName evidence="1">Uncharacterized protein</fullName>
    </submittedName>
</protein>
<comment type="caution">
    <text evidence="1">The sequence shown here is derived from an EMBL/GenBank/DDBJ whole genome shotgun (WGS) entry which is preliminary data.</text>
</comment>
<accession>A0AAV0WF27</accession>
<dbReference type="PANTHER" id="PTHR10773:SF19">
    <property type="match status" value="1"/>
</dbReference>
<evidence type="ECO:0000313" key="1">
    <source>
        <dbReference type="EMBL" id="CAI6354544.1"/>
    </source>
</evidence>
<keyword evidence="2" id="KW-1185">Reference proteome</keyword>
<dbReference type="Proteomes" id="UP001160148">
    <property type="component" value="Unassembled WGS sequence"/>
</dbReference>